<comment type="caution">
    <text evidence="8">The sequence shown here is derived from an EMBL/GenBank/DDBJ whole genome shotgun (WGS) entry which is preliminary data.</text>
</comment>
<dbReference type="EC" id="1.15.1.1" evidence="2"/>
<dbReference type="PRINTS" id="PR01703">
    <property type="entry name" value="MNSODISMTASE"/>
</dbReference>
<feature type="binding site" evidence="5">
    <location>
        <position position="127"/>
    </location>
    <ligand>
        <name>Mn(2+)</name>
        <dbReference type="ChEBI" id="CHEBI:29035"/>
    </ligand>
</feature>
<keyword evidence="3 5" id="KW-0479">Metal-binding</keyword>
<dbReference type="SUPFAM" id="SSF46609">
    <property type="entry name" value="Fe,Mn superoxide dismutase (SOD), N-terminal domain"/>
    <property type="match status" value="1"/>
</dbReference>
<feature type="binding site" evidence="5">
    <location>
        <position position="210"/>
    </location>
    <ligand>
        <name>Mn(2+)</name>
        <dbReference type="ChEBI" id="CHEBI:29035"/>
    </ligand>
</feature>
<evidence type="ECO:0000256" key="5">
    <source>
        <dbReference type="PIRSR" id="PIRSR000349-1"/>
    </source>
</evidence>
<dbReference type="GO" id="GO:0004784">
    <property type="term" value="F:superoxide dismutase activity"/>
    <property type="evidence" value="ECO:0007669"/>
    <property type="project" value="UniProtKB-EC"/>
</dbReference>
<feature type="binding site" evidence="5">
    <location>
        <position position="214"/>
    </location>
    <ligand>
        <name>Mn(2+)</name>
        <dbReference type="ChEBI" id="CHEBI:29035"/>
    </ligand>
</feature>
<protein>
    <recommendedName>
        <fullName evidence="2">superoxide dismutase</fullName>
        <ecNumber evidence="2">1.15.1.1</ecNumber>
    </recommendedName>
</protein>
<evidence type="ECO:0000259" key="6">
    <source>
        <dbReference type="Pfam" id="PF00081"/>
    </source>
</evidence>
<dbReference type="InterPro" id="IPR019832">
    <property type="entry name" value="Mn/Fe_SOD_C"/>
</dbReference>
<dbReference type="SUPFAM" id="SSF54719">
    <property type="entry name" value="Fe,Mn superoxide dismutase (SOD), C-terminal domain"/>
    <property type="match status" value="1"/>
</dbReference>
<keyword evidence="9" id="KW-1185">Reference proteome</keyword>
<dbReference type="Proteomes" id="UP000290253">
    <property type="component" value="Unassembled WGS sequence"/>
</dbReference>
<evidence type="ECO:0000256" key="2">
    <source>
        <dbReference type="ARBA" id="ARBA00012682"/>
    </source>
</evidence>
<dbReference type="FunFam" id="3.55.40.20:FF:000001">
    <property type="entry name" value="Superoxide dismutase"/>
    <property type="match status" value="1"/>
</dbReference>
<name>A0A4Q1SAB8_9BACT</name>
<evidence type="ECO:0000259" key="7">
    <source>
        <dbReference type="Pfam" id="PF02777"/>
    </source>
</evidence>
<dbReference type="EMBL" id="SDMK01000004">
    <property type="protein sequence ID" value="RXS93927.1"/>
    <property type="molecule type" value="Genomic_DNA"/>
</dbReference>
<feature type="domain" description="Manganese/iron superoxide dismutase N-terminal" evidence="6">
    <location>
        <begin position="48"/>
        <end position="135"/>
    </location>
</feature>
<dbReference type="InterPro" id="IPR019833">
    <property type="entry name" value="Mn/Fe_SOD_BS"/>
</dbReference>
<evidence type="ECO:0000256" key="3">
    <source>
        <dbReference type="ARBA" id="ARBA00022723"/>
    </source>
</evidence>
<dbReference type="Pfam" id="PF02777">
    <property type="entry name" value="Sod_Fe_C"/>
    <property type="match status" value="1"/>
</dbReference>
<proteinExistence type="inferred from homology"/>
<comment type="similarity">
    <text evidence="1">Belongs to the iron/manganese superoxide dismutase family.</text>
</comment>
<dbReference type="PROSITE" id="PS00088">
    <property type="entry name" value="SOD_MN"/>
    <property type="match status" value="1"/>
</dbReference>
<dbReference type="Gene3D" id="3.55.40.20">
    <property type="entry name" value="Iron/manganese superoxide dismutase, C-terminal domain"/>
    <property type="match status" value="1"/>
</dbReference>
<evidence type="ECO:0000313" key="8">
    <source>
        <dbReference type="EMBL" id="RXS93927.1"/>
    </source>
</evidence>
<dbReference type="Gene3D" id="1.10.287.990">
    <property type="entry name" value="Fe,Mn superoxide dismutase (SOD) domain"/>
    <property type="match status" value="1"/>
</dbReference>
<feature type="domain" description="Manganese/iron superoxide dismutase C-terminal" evidence="7">
    <location>
        <begin position="142"/>
        <end position="242"/>
    </location>
</feature>
<dbReference type="GO" id="GO:0005737">
    <property type="term" value="C:cytoplasm"/>
    <property type="evidence" value="ECO:0007669"/>
    <property type="project" value="TreeGrafter"/>
</dbReference>
<dbReference type="InterPro" id="IPR001189">
    <property type="entry name" value="Mn/Fe_SOD"/>
</dbReference>
<organism evidence="8 9">
    <name type="scientific">Silvibacterium dinghuense</name>
    <dbReference type="NCBI Taxonomy" id="1560006"/>
    <lineage>
        <taxon>Bacteria</taxon>
        <taxon>Pseudomonadati</taxon>
        <taxon>Acidobacteriota</taxon>
        <taxon>Terriglobia</taxon>
        <taxon>Terriglobales</taxon>
        <taxon>Acidobacteriaceae</taxon>
        <taxon>Silvibacterium</taxon>
    </lineage>
</organism>
<dbReference type="InterPro" id="IPR019831">
    <property type="entry name" value="Mn/Fe_SOD_N"/>
</dbReference>
<dbReference type="PIRSF" id="PIRSF000349">
    <property type="entry name" value="SODismutase"/>
    <property type="match status" value="1"/>
</dbReference>
<evidence type="ECO:0000313" key="9">
    <source>
        <dbReference type="Proteomes" id="UP000290253"/>
    </source>
</evidence>
<dbReference type="PANTHER" id="PTHR43595">
    <property type="entry name" value="37S RIBOSOMAL PROTEIN S26, MITOCHONDRIAL"/>
    <property type="match status" value="1"/>
</dbReference>
<dbReference type="OrthoDB" id="9803125at2"/>
<keyword evidence="4" id="KW-0560">Oxidoreductase</keyword>
<dbReference type="Pfam" id="PF00081">
    <property type="entry name" value="Sod_Fe_N"/>
    <property type="match status" value="1"/>
</dbReference>
<dbReference type="InterPro" id="IPR036314">
    <property type="entry name" value="SOD_C_sf"/>
</dbReference>
<evidence type="ECO:0000256" key="1">
    <source>
        <dbReference type="ARBA" id="ARBA00008714"/>
    </source>
</evidence>
<evidence type="ECO:0000256" key="4">
    <source>
        <dbReference type="ARBA" id="ARBA00023002"/>
    </source>
</evidence>
<feature type="binding site" evidence="5">
    <location>
        <position position="72"/>
    </location>
    <ligand>
        <name>Mn(2+)</name>
        <dbReference type="ChEBI" id="CHEBI:29035"/>
    </ligand>
</feature>
<accession>A0A4Q1SAB8</accession>
<dbReference type="GO" id="GO:0030145">
    <property type="term" value="F:manganese ion binding"/>
    <property type="evidence" value="ECO:0007669"/>
    <property type="project" value="UniProtKB-ARBA"/>
</dbReference>
<reference evidence="8 9" key="1">
    <citation type="journal article" date="2016" name="Int. J. Syst. Evol. Microbiol.">
        <title>Acidipila dinghuensis sp. nov., an acidobacterium isolated from forest soil.</title>
        <authorList>
            <person name="Jiang Y.W."/>
            <person name="Wang J."/>
            <person name="Chen M.H."/>
            <person name="Lv Y.Y."/>
            <person name="Qiu L.H."/>
        </authorList>
    </citation>
    <scope>NUCLEOTIDE SEQUENCE [LARGE SCALE GENOMIC DNA]</scope>
    <source>
        <strain evidence="8 9">DHOF10</strain>
    </source>
</reference>
<gene>
    <name evidence="8" type="ORF">ESZ00_17725</name>
</gene>
<dbReference type="AlphaFoldDB" id="A0A4Q1SAB8"/>
<dbReference type="FunFam" id="1.10.287.990:FF:000001">
    <property type="entry name" value="Superoxide dismutase"/>
    <property type="match status" value="1"/>
</dbReference>
<dbReference type="PANTHER" id="PTHR43595:SF2">
    <property type="entry name" value="SMALL RIBOSOMAL SUBUNIT PROTEIN MS42"/>
    <property type="match status" value="1"/>
</dbReference>
<dbReference type="InterPro" id="IPR036324">
    <property type="entry name" value="Mn/Fe_SOD_N_sf"/>
</dbReference>
<sequence>MLLKVLGLTAGVTVTGNKLGTRWGVAEAEVSGQASAQTAATPAAAGPYKLPPLPYAYDALEPYIDAETMHLHHDKHHASYVEKLNAAVAGHPDVAAKPVDELMKNLDAVPEEIRTAVRNQGGGHWNHSFFWQILSTKGGSAPTGVLAQDITAQLGGFQGFHDQFAKAAASVFGSGWAWLTLDKSAKLHVETTANQDCPLTQGRTPVVGIDVWEHAYYLKYQNRRPEYVAAFFNAVNWERVSEIYVGQKAACNPDAPCKVTL</sequence>